<dbReference type="KEGG" id="ccin:107268655"/>
<keyword evidence="8" id="KW-0813">Transport</keyword>
<dbReference type="PANTHER" id="PTHR48021:SF47">
    <property type="entry name" value="GH17672P"/>
    <property type="match status" value="1"/>
</dbReference>
<dbReference type="InterPro" id="IPR003663">
    <property type="entry name" value="Sugar/inositol_transpt"/>
</dbReference>
<feature type="transmembrane region" description="Helical" evidence="9">
    <location>
        <begin position="289"/>
        <end position="313"/>
    </location>
</feature>
<evidence type="ECO:0000256" key="8">
    <source>
        <dbReference type="RuleBase" id="RU003346"/>
    </source>
</evidence>
<gene>
    <name evidence="12" type="primary">LOC107268655</name>
</gene>
<dbReference type="PANTHER" id="PTHR48021">
    <property type="match status" value="1"/>
</dbReference>
<keyword evidence="6" id="KW-0325">Glycoprotein</keyword>
<reference evidence="12" key="1">
    <citation type="submission" date="2025-08" db="UniProtKB">
        <authorList>
            <consortium name="RefSeq"/>
        </authorList>
    </citation>
    <scope>IDENTIFICATION</scope>
</reference>
<dbReference type="Pfam" id="PF00083">
    <property type="entry name" value="Sugar_tr"/>
    <property type="match status" value="1"/>
</dbReference>
<keyword evidence="2" id="KW-1003">Cell membrane</keyword>
<dbReference type="GeneID" id="107268655"/>
<evidence type="ECO:0000256" key="3">
    <source>
        <dbReference type="ARBA" id="ARBA00022692"/>
    </source>
</evidence>
<organism evidence="11 12">
    <name type="scientific">Cephus cinctus</name>
    <name type="common">Wheat stem sawfly</name>
    <dbReference type="NCBI Taxonomy" id="211228"/>
    <lineage>
        <taxon>Eukaryota</taxon>
        <taxon>Metazoa</taxon>
        <taxon>Ecdysozoa</taxon>
        <taxon>Arthropoda</taxon>
        <taxon>Hexapoda</taxon>
        <taxon>Insecta</taxon>
        <taxon>Pterygota</taxon>
        <taxon>Neoptera</taxon>
        <taxon>Endopterygota</taxon>
        <taxon>Hymenoptera</taxon>
        <taxon>Cephoidea</taxon>
        <taxon>Cephidae</taxon>
        <taxon>Cephus</taxon>
    </lineage>
</organism>
<evidence type="ECO:0000313" key="12">
    <source>
        <dbReference type="RefSeq" id="XP_015597134.1"/>
    </source>
</evidence>
<dbReference type="AlphaFoldDB" id="A0AAJ7BY41"/>
<dbReference type="InterPro" id="IPR044775">
    <property type="entry name" value="MFS_ERD6/Tret1-like"/>
</dbReference>
<feature type="transmembrane region" description="Helical" evidence="9">
    <location>
        <begin position="353"/>
        <end position="371"/>
    </location>
</feature>
<dbReference type="RefSeq" id="XP_015597134.1">
    <property type="nucleotide sequence ID" value="XM_015741648.2"/>
</dbReference>
<dbReference type="Proteomes" id="UP000694920">
    <property type="component" value="Unplaced"/>
</dbReference>
<feature type="transmembrane region" description="Helical" evidence="9">
    <location>
        <begin position="12"/>
        <end position="30"/>
    </location>
</feature>
<keyword evidence="11" id="KW-1185">Reference proteome</keyword>
<feature type="transmembrane region" description="Helical" evidence="9">
    <location>
        <begin position="60"/>
        <end position="79"/>
    </location>
</feature>
<dbReference type="SUPFAM" id="SSF103473">
    <property type="entry name" value="MFS general substrate transporter"/>
    <property type="match status" value="1"/>
</dbReference>
<dbReference type="InterPro" id="IPR005828">
    <property type="entry name" value="MFS_sugar_transport-like"/>
</dbReference>
<evidence type="ECO:0000256" key="4">
    <source>
        <dbReference type="ARBA" id="ARBA00022989"/>
    </source>
</evidence>
<feature type="transmembrane region" description="Helical" evidence="9">
    <location>
        <begin position="423"/>
        <end position="442"/>
    </location>
</feature>
<evidence type="ECO:0000256" key="7">
    <source>
        <dbReference type="ARBA" id="ARBA00024348"/>
    </source>
</evidence>
<feature type="transmembrane region" description="Helical" evidence="9">
    <location>
        <begin position="392"/>
        <end position="411"/>
    </location>
</feature>
<feature type="transmembrane region" description="Helical" evidence="9">
    <location>
        <begin position="320"/>
        <end position="341"/>
    </location>
</feature>
<dbReference type="Gene3D" id="1.20.1250.20">
    <property type="entry name" value="MFS general substrate transporter like domains"/>
    <property type="match status" value="1"/>
</dbReference>
<protein>
    <submittedName>
        <fullName evidence="12">Facilitated trehalose transporter Tret1</fullName>
    </submittedName>
</protein>
<dbReference type="CDD" id="cd17358">
    <property type="entry name" value="MFS_GLUT6_8_Class3_like"/>
    <property type="match status" value="1"/>
</dbReference>
<dbReference type="InterPro" id="IPR036259">
    <property type="entry name" value="MFS_trans_sf"/>
</dbReference>
<evidence type="ECO:0000256" key="1">
    <source>
        <dbReference type="ARBA" id="ARBA00004651"/>
    </source>
</evidence>
<evidence type="ECO:0000256" key="5">
    <source>
        <dbReference type="ARBA" id="ARBA00023136"/>
    </source>
</evidence>
<evidence type="ECO:0000256" key="2">
    <source>
        <dbReference type="ARBA" id="ARBA00022475"/>
    </source>
</evidence>
<feature type="transmembrane region" description="Helical" evidence="9">
    <location>
        <begin position="88"/>
        <end position="107"/>
    </location>
</feature>
<evidence type="ECO:0000256" key="9">
    <source>
        <dbReference type="SAM" id="Phobius"/>
    </source>
</evidence>
<dbReference type="InterPro" id="IPR020846">
    <property type="entry name" value="MFS_dom"/>
</dbReference>
<accession>A0AAJ7BY41</accession>
<evidence type="ECO:0000313" key="11">
    <source>
        <dbReference type="Proteomes" id="UP000694920"/>
    </source>
</evidence>
<name>A0AAJ7BY41_CEPCN</name>
<feature type="transmembrane region" description="Helical" evidence="9">
    <location>
        <begin position="113"/>
        <end position="134"/>
    </location>
</feature>
<feature type="domain" description="Major facilitator superfamily (MFS) profile" evidence="10">
    <location>
        <begin position="9"/>
        <end position="446"/>
    </location>
</feature>
<keyword evidence="4 9" id="KW-1133">Transmembrane helix</keyword>
<sequence length="475" mass="51598">MAEKSSKTMQIVATMAGNLFLVAVGTMMGWSSPILPKLQVDPIADDNPLGIVVSSEQGSWIGSLVAFGAIFGSIIAGVLGEKYGRKRALLLGAVPSVVGWILIGTATSIYQIYVARASFGLSVGLAFTVLPMYVGEIAEKSIRGTLSSLIQFFVAVGLLYAYSIGPYISYTLFWILCILIPILFFVSFVTMPESPYYLLIKGRNEEASQSLARLRGQSTAGVQKEIDELQVIIEEAYRNQGSYVDLFRVVANRKALIMTCALMFFQQFTGINVVNFYAESIFRSTGTDLSGSISTIIISSVQLLSSIVTPLLADRLGRKILLISSGVGSALTLSALGLFFYMKNVMNMDVSDLSWLPVVSIVIYMAVYTIGWGPLPWTVMGEMFASDVKSKASGISSCFCWSLGFLITKFFTNIETAFGTHSAFWMFGVCSLFSAVFVLTILPETKGKSLQEIQDELSGVRSSHLSQDASSSTKK</sequence>
<evidence type="ECO:0000259" key="10">
    <source>
        <dbReference type="PROSITE" id="PS50850"/>
    </source>
</evidence>
<dbReference type="InterPro" id="IPR050549">
    <property type="entry name" value="MFS_Trehalose_Transporter"/>
</dbReference>
<dbReference type="GO" id="GO:0005886">
    <property type="term" value="C:plasma membrane"/>
    <property type="evidence" value="ECO:0007669"/>
    <property type="project" value="UniProtKB-SubCell"/>
</dbReference>
<feature type="transmembrane region" description="Helical" evidence="9">
    <location>
        <begin position="171"/>
        <end position="191"/>
    </location>
</feature>
<dbReference type="PRINTS" id="PR00171">
    <property type="entry name" value="SUGRTRNSPORT"/>
</dbReference>
<comment type="subcellular location">
    <subcellularLocation>
        <location evidence="1">Cell membrane</location>
        <topology evidence="1">Multi-pass membrane protein</topology>
    </subcellularLocation>
</comment>
<proteinExistence type="inferred from homology"/>
<dbReference type="GO" id="GO:0051119">
    <property type="term" value="F:sugar transmembrane transporter activity"/>
    <property type="evidence" value="ECO:0007669"/>
    <property type="project" value="InterPro"/>
</dbReference>
<feature type="transmembrane region" description="Helical" evidence="9">
    <location>
        <begin position="146"/>
        <end position="165"/>
    </location>
</feature>
<keyword evidence="5 9" id="KW-0472">Membrane</keyword>
<dbReference type="PROSITE" id="PS50850">
    <property type="entry name" value="MFS"/>
    <property type="match status" value="1"/>
</dbReference>
<evidence type="ECO:0000256" key="6">
    <source>
        <dbReference type="ARBA" id="ARBA00023180"/>
    </source>
</evidence>
<comment type="similarity">
    <text evidence="7">Belongs to the major facilitator superfamily. Sugar transporter (TC 2.A.1.1) family. Trehalose transporter subfamily.</text>
</comment>
<dbReference type="FunFam" id="1.20.1250.20:FF:000055">
    <property type="entry name" value="Facilitated trehalose transporter Tret1-2 homolog"/>
    <property type="match status" value="1"/>
</dbReference>
<keyword evidence="3 9" id="KW-0812">Transmembrane</keyword>
<dbReference type="NCBIfam" id="TIGR00879">
    <property type="entry name" value="SP"/>
    <property type="match status" value="1"/>
</dbReference>
<feature type="transmembrane region" description="Helical" evidence="9">
    <location>
        <begin position="255"/>
        <end position="277"/>
    </location>
</feature>